<dbReference type="PANTHER" id="PTHR43798:SF14">
    <property type="entry name" value="SERINE HYDROLASE-LIKE PROTEIN DDB_G0286239"/>
    <property type="match status" value="1"/>
</dbReference>
<keyword evidence="2" id="KW-0378">Hydrolase</keyword>
<comment type="caution">
    <text evidence="4">The sequence shown here is derived from an EMBL/GenBank/DDBJ whole genome shotgun (WGS) entry which is preliminary data.</text>
</comment>
<accession>A0A3N1NW49</accession>
<dbReference type="Gene3D" id="3.40.50.1820">
    <property type="entry name" value="alpha/beta hydrolase"/>
    <property type="match status" value="1"/>
</dbReference>
<dbReference type="Pfam" id="PF00561">
    <property type="entry name" value="Abhydrolase_1"/>
    <property type="match status" value="1"/>
</dbReference>
<dbReference type="InterPro" id="IPR029058">
    <property type="entry name" value="AB_hydrolase_fold"/>
</dbReference>
<protein>
    <submittedName>
        <fullName evidence="4">Pimeloyl-ACP methyl ester carboxylesterase</fullName>
    </submittedName>
</protein>
<dbReference type="GO" id="GO:0016787">
    <property type="term" value="F:hydrolase activity"/>
    <property type="evidence" value="ECO:0007669"/>
    <property type="project" value="UniProtKB-KW"/>
</dbReference>
<comment type="similarity">
    <text evidence="1">Belongs to the AB hydrolase superfamily.</text>
</comment>
<evidence type="ECO:0000256" key="2">
    <source>
        <dbReference type="ARBA" id="ARBA00022801"/>
    </source>
</evidence>
<dbReference type="InterPro" id="IPR050266">
    <property type="entry name" value="AB_hydrolase_sf"/>
</dbReference>
<dbReference type="RefSeq" id="WP_123637543.1">
    <property type="nucleotide sequence ID" value="NZ_JBHYFO010000002.1"/>
</dbReference>
<proteinExistence type="inferred from homology"/>
<dbReference type="OrthoDB" id="149912at2"/>
<dbReference type="Proteomes" id="UP000273643">
    <property type="component" value="Unassembled WGS sequence"/>
</dbReference>
<reference evidence="4 5" key="1">
    <citation type="submission" date="2018-11" db="EMBL/GenBank/DDBJ databases">
        <title>Genomic Encyclopedia of Type Strains, Phase IV (KMG-IV): sequencing the most valuable type-strain genomes for metagenomic binning, comparative biology and taxonomic classification.</title>
        <authorList>
            <person name="Goeker M."/>
        </authorList>
    </citation>
    <scope>NUCLEOTIDE SEQUENCE [LARGE SCALE GENOMIC DNA]</scope>
    <source>
        <strain evidence="4 5">DSM 16974</strain>
    </source>
</reference>
<dbReference type="GO" id="GO:0016020">
    <property type="term" value="C:membrane"/>
    <property type="evidence" value="ECO:0007669"/>
    <property type="project" value="TreeGrafter"/>
</dbReference>
<dbReference type="PANTHER" id="PTHR43798">
    <property type="entry name" value="MONOACYLGLYCEROL LIPASE"/>
    <property type="match status" value="1"/>
</dbReference>
<feature type="domain" description="AB hydrolase-1" evidence="3">
    <location>
        <begin position="26"/>
        <end position="133"/>
    </location>
</feature>
<dbReference type="InterPro" id="IPR000073">
    <property type="entry name" value="AB_hydrolase_1"/>
</dbReference>
<name>A0A3N1NW49_9GAMM</name>
<dbReference type="SUPFAM" id="SSF53474">
    <property type="entry name" value="alpha/beta-Hydrolases"/>
    <property type="match status" value="1"/>
</dbReference>
<dbReference type="PRINTS" id="PR00111">
    <property type="entry name" value="ABHYDROLASE"/>
</dbReference>
<evidence type="ECO:0000313" key="4">
    <source>
        <dbReference type="EMBL" id="ROQ20383.1"/>
    </source>
</evidence>
<sequence>MSRERTFSLPGMTLAAQEWGEPGGEPILALHGWLDNSATFNALAPLLPDTHIVALDLAGHGRSGHRAGVGPYNIWEDVSELFEVADQLGWDRFSLLGHSRGGIIGMIAAGTFPERITRLALIEALWPEVHQPQAAPRQLARSILEMSALRSKPLSVYRDLARAAKARARGMFPLSIDAARALTERGTKAVDGGYSWSTDQRLLAPSAIKLTEDYIEAFLTSATADMAMILGRDGIPRLFSHYREALQRFPDRLDWIELPGGHHLHLESQAPQVAECLRRFFNGQALGWNELPQ</sequence>
<evidence type="ECO:0000259" key="3">
    <source>
        <dbReference type="Pfam" id="PF00561"/>
    </source>
</evidence>
<keyword evidence="5" id="KW-1185">Reference proteome</keyword>
<gene>
    <name evidence="4" type="ORF">EDC38_0984</name>
</gene>
<evidence type="ECO:0000256" key="1">
    <source>
        <dbReference type="ARBA" id="ARBA00008645"/>
    </source>
</evidence>
<dbReference type="AlphaFoldDB" id="A0A3N1NW49"/>
<dbReference type="EMBL" id="RJUK01000001">
    <property type="protein sequence ID" value="ROQ20383.1"/>
    <property type="molecule type" value="Genomic_DNA"/>
</dbReference>
<evidence type="ECO:0000313" key="5">
    <source>
        <dbReference type="Proteomes" id="UP000273643"/>
    </source>
</evidence>
<organism evidence="4 5">
    <name type="scientific">Marinimicrobium koreense</name>
    <dbReference type="NCBI Taxonomy" id="306545"/>
    <lineage>
        <taxon>Bacteria</taxon>
        <taxon>Pseudomonadati</taxon>
        <taxon>Pseudomonadota</taxon>
        <taxon>Gammaproteobacteria</taxon>
        <taxon>Cellvibrionales</taxon>
        <taxon>Cellvibrionaceae</taxon>
        <taxon>Marinimicrobium</taxon>
    </lineage>
</organism>